<dbReference type="InterPro" id="IPR008334">
    <property type="entry name" value="5'-Nucleotdase_C"/>
</dbReference>
<keyword evidence="15" id="KW-1185">Reference proteome</keyword>
<evidence type="ECO:0000313" key="14">
    <source>
        <dbReference type="EMBL" id="RKR93221.1"/>
    </source>
</evidence>
<evidence type="ECO:0000256" key="6">
    <source>
        <dbReference type="ARBA" id="ARBA00022723"/>
    </source>
</evidence>
<evidence type="ECO:0000256" key="11">
    <source>
        <dbReference type="RuleBase" id="RU362119"/>
    </source>
</evidence>
<evidence type="ECO:0000256" key="9">
    <source>
        <dbReference type="ARBA" id="ARBA00022801"/>
    </source>
</evidence>
<keyword evidence="6" id="KW-0479">Metal-binding</keyword>
<dbReference type="PANTHER" id="PTHR11575">
    <property type="entry name" value="5'-NUCLEOTIDASE-RELATED"/>
    <property type="match status" value="1"/>
</dbReference>
<accession>A0A495JWH9</accession>
<comment type="cofactor">
    <cofactor evidence="3">
        <name>a divalent metal cation</name>
        <dbReference type="ChEBI" id="CHEBI:60240"/>
    </cofactor>
</comment>
<dbReference type="GO" id="GO:0008254">
    <property type="term" value="F:3'-nucleotidase activity"/>
    <property type="evidence" value="ECO:0007669"/>
    <property type="project" value="UniProtKB-EC"/>
</dbReference>
<dbReference type="Pfam" id="PF02872">
    <property type="entry name" value="5_nucleotid_C"/>
    <property type="match status" value="1"/>
</dbReference>
<comment type="catalytic activity">
    <reaction evidence="1">
        <text>a ribonucleoside 3'-phosphate + H2O = a ribonucleoside + phosphate</text>
        <dbReference type="Rhea" id="RHEA:10144"/>
        <dbReference type="ChEBI" id="CHEBI:13197"/>
        <dbReference type="ChEBI" id="CHEBI:15377"/>
        <dbReference type="ChEBI" id="CHEBI:18254"/>
        <dbReference type="ChEBI" id="CHEBI:43474"/>
        <dbReference type="EC" id="3.1.3.6"/>
    </reaction>
</comment>
<evidence type="ECO:0000256" key="3">
    <source>
        <dbReference type="ARBA" id="ARBA00001968"/>
    </source>
</evidence>
<dbReference type="GO" id="GO:0008663">
    <property type="term" value="F:2',3'-cyclic-nucleotide 2'-phosphodiesterase activity"/>
    <property type="evidence" value="ECO:0007669"/>
    <property type="project" value="UniProtKB-EC"/>
</dbReference>
<dbReference type="SUPFAM" id="SSF55816">
    <property type="entry name" value="5'-nucleotidase (syn. UDP-sugar hydrolase), C-terminal domain"/>
    <property type="match status" value="1"/>
</dbReference>
<keyword evidence="8 11" id="KW-0547">Nucleotide-binding</keyword>
<dbReference type="PRINTS" id="PR01607">
    <property type="entry name" value="APYRASEFAMLY"/>
</dbReference>
<dbReference type="InterPro" id="IPR006179">
    <property type="entry name" value="5_nucleotidase/apyrase"/>
</dbReference>
<keyword evidence="9 11" id="KW-0378">Hydrolase</keyword>
<keyword evidence="7 11" id="KW-0732">Signal</keyword>
<dbReference type="CDD" id="cd07410">
    <property type="entry name" value="MPP_CpdB_N"/>
    <property type="match status" value="1"/>
</dbReference>
<dbReference type="InterPro" id="IPR036907">
    <property type="entry name" value="5'-Nucleotdase_C_sf"/>
</dbReference>
<evidence type="ECO:0000256" key="1">
    <source>
        <dbReference type="ARBA" id="ARBA00000527"/>
    </source>
</evidence>
<reference evidence="14 15" key="1">
    <citation type="submission" date="2018-10" db="EMBL/GenBank/DDBJ databases">
        <title>Sequencing the genomes of 1000 actinobacteria strains.</title>
        <authorList>
            <person name="Klenk H.-P."/>
        </authorList>
    </citation>
    <scope>NUCLEOTIDE SEQUENCE [LARGE SCALE GENOMIC DNA]</scope>
    <source>
        <strain evidence="14 15">DSM 45175</strain>
    </source>
</reference>
<dbReference type="GO" id="GO:0000166">
    <property type="term" value="F:nucleotide binding"/>
    <property type="evidence" value="ECO:0007669"/>
    <property type="project" value="UniProtKB-KW"/>
</dbReference>
<dbReference type="InterPro" id="IPR004843">
    <property type="entry name" value="Calcineurin-like_PHP"/>
</dbReference>
<evidence type="ECO:0000259" key="12">
    <source>
        <dbReference type="Pfam" id="PF00149"/>
    </source>
</evidence>
<dbReference type="AlphaFoldDB" id="A0A495JWH9"/>
<dbReference type="PROSITE" id="PS00786">
    <property type="entry name" value="5_NUCLEOTIDASE_2"/>
    <property type="match status" value="1"/>
</dbReference>
<dbReference type="PANTHER" id="PTHR11575:SF6">
    <property type="entry name" value="2',3'-CYCLIC-NUCLEOTIDE 2'-PHOSPHODIESTERASE_3'-NUCLEOTIDASE"/>
    <property type="match status" value="1"/>
</dbReference>
<evidence type="ECO:0000256" key="2">
    <source>
        <dbReference type="ARBA" id="ARBA00001730"/>
    </source>
</evidence>
<dbReference type="InterPro" id="IPR029052">
    <property type="entry name" value="Metallo-depent_PP-like"/>
</dbReference>
<dbReference type="OrthoDB" id="1016457at2"/>
<protein>
    <submittedName>
        <fullName evidence="14">2',3'-cyclic-nucleotide 2'-phosphodiesterase/3'-nucleotidase</fullName>
    </submittedName>
</protein>
<comment type="caution">
    <text evidence="14">The sequence shown here is derived from an EMBL/GenBank/DDBJ whole genome shotgun (WGS) entry which is preliminary data.</text>
</comment>
<comment type="similarity">
    <text evidence="5 11">Belongs to the 5'-nucleotidase family.</text>
</comment>
<name>A0A495JWH9_9ACTN</name>
<dbReference type="InterPro" id="IPR006146">
    <property type="entry name" value="5'-Nucleotdase_CS"/>
</dbReference>
<feature type="chain" id="PRO_5019620213" evidence="11">
    <location>
        <begin position="34"/>
        <end position="600"/>
    </location>
</feature>
<dbReference type="EMBL" id="RBKT01000001">
    <property type="protein sequence ID" value="RKR93221.1"/>
    <property type="molecule type" value="Genomic_DNA"/>
</dbReference>
<keyword evidence="10" id="KW-0511">Multifunctional enzyme</keyword>
<dbReference type="GO" id="GO:0009166">
    <property type="term" value="P:nucleotide catabolic process"/>
    <property type="evidence" value="ECO:0007669"/>
    <property type="project" value="InterPro"/>
</dbReference>
<dbReference type="Proteomes" id="UP000277671">
    <property type="component" value="Unassembled WGS sequence"/>
</dbReference>
<comment type="subcellular location">
    <subcellularLocation>
        <location evidence="4">Cell envelope</location>
    </subcellularLocation>
</comment>
<dbReference type="PROSITE" id="PS51318">
    <property type="entry name" value="TAT"/>
    <property type="match status" value="1"/>
</dbReference>
<dbReference type="GO" id="GO:0046872">
    <property type="term" value="F:metal ion binding"/>
    <property type="evidence" value="ECO:0007669"/>
    <property type="project" value="UniProtKB-KW"/>
</dbReference>
<dbReference type="InterPro" id="IPR006311">
    <property type="entry name" value="TAT_signal"/>
</dbReference>
<proteinExistence type="inferred from homology"/>
<feature type="domain" description="5'-Nucleotidase C-terminal" evidence="13">
    <location>
        <begin position="372"/>
        <end position="549"/>
    </location>
</feature>
<dbReference type="RefSeq" id="WP_121161383.1">
    <property type="nucleotide sequence ID" value="NZ_RBKT01000001.1"/>
</dbReference>
<dbReference type="Gene3D" id="3.90.780.10">
    <property type="entry name" value="5'-Nucleotidase, C-terminal domain"/>
    <property type="match status" value="1"/>
</dbReference>
<evidence type="ECO:0000313" key="15">
    <source>
        <dbReference type="Proteomes" id="UP000277671"/>
    </source>
</evidence>
<organism evidence="14 15">
    <name type="scientific">Micromonospora pisi</name>
    <dbReference type="NCBI Taxonomy" id="589240"/>
    <lineage>
        <taxon>Bacteria</taxon>
        <taxon>Bacillati</taxon>
        <taxon>Actinomycetota</taxon>
        <taxon>Actinomycetes</taxon>
        <taxon>Micromonosporales</taxon>
        <taxon>Micromonosporaceae</taxon>
        <taxon>Micromonospora</taxon>
    </lineage>
</organism>
<feature type="signal peptide" evidence="11">
    <location>
        <begin position="1"/>
        <end position="33"/>
    </location>
</feature>
<evidence type="ECO:0000256" key="5">
    <source>
        <dbReference type="ARBA" id="ARBA00006654"/>
    </source>
</evidence>
<dbReference type="InterPro" id="IPR041827">
    <property type="entry name" value="CpdB_N"/>
</dbReference>
<dbReference type="GO" id="GO:0030288">
    <property type="term" value="C:outer membrane-bounded periplasmic space"/>
    <property type="evidence" value="ECO:0007669"/>
    <property type="project" value="TreeGrafter"/>
</dbReference>
<comment type="catalytic activity">
    <reaction evidence="2">
        <text>a nucleoside 2',3'-cyclic phosphate + H2O = a nucleoside 3'-phosphate + H(+)</text>
        <dbReference type="Rhea" id="RHEA:19621"/>
        <dbReference type="ChEBI" id="CHEBI:15377"/>
        <dbReference type="ChEBI" id="CHEBI:15378"/>
        <dbReference type="ChEBI" id="CHEBI:66949"/>
        <dbReference type="ChEBI" id="CHEBI:66954"/>
        <dbReference type="EC" id="3.1.4.16"/>
    </reaction>
</comment>
<dbReference type="SUPFAM" id="SSF56300">
    <property type="entry name" value="Metallo-dependent phosphatases"/>
    <property type="match status" value="1"/>
</dbReference>
<evidence type="ECO:0000256" key="7">
    <source>
        <dbReference type="ARBA" id="ARBA00022729"/>
    </source>
</evidence>
<dbReference type="Gene3D" id="3.60.21.10">
    <property type="match status" value="1"/>
</dbReference>
<sequence>MTSPSGPSRRQLLVAAATAAAAAPLVAAAPAQAHGPAKPKSWDLTVLGTSDTHGNVYNWDYYKDAEYDDSAHNDIGVAKLTTLVNQIRKERRGKATLVLDAGDTIQGTSLATYYAKQEPITSTGEKHPMARAMNVLDYDAVTLGNHEFNYGLPLLDLWIRQLGFPALAANAVNARTGKPAYTPYVIKKVDLGRGAPTLRVGILGLTNPGVAIWDKGNVEGKLRFEDMVATAAKWVPVMRQRGADIVLISAHGGDSGTSSYGPELPNENPVALIAQQVPGIDAILFGHAHNEVVERFVTNTATGVQVLTSEPSRWGQRLTRMDFTLTRERNCWKITSKRATMLNTNTVAEDPKVLAAVRAQHNKTVAYVNQVVATSVVELPATESRYKDTPILDYINKVQTDVVTTALAGTTYASLPVLSIAAPFSRTAVFPAGDVKIKDVAGLYIYDNTLEAVVISGAEVKAYLEYSARYFRTLGPGAPVDPATLNDPSVPDYNYDTISGVDYDIDISRPVGQRITRLVHPGTETPVADGDQFVIAVNNYRRSGGGNFPGIVKTQIYNQQQEIRQLLIDWAQEKGTIDPADFFVPNWRLVREGVPVEFPA</sequence>
<dbReference type="Pfam" id="PF00149">
    <property type="entry name" value="Metallophos"/>
    <property type="match status" value="1"/>
</dbReference>
<evidence type="ECO:0000256" key="10">
    <source>
        <dbReference type="ARBA" id="ARBA00023268"/>
    </source>
</evidence>
<evidence type="ECO:0000256" key="8">
    <source>
        <dbReference type="ARBA" id="ARBA00022741"/>
    </source>
</evidence>
<evidence type="ECO:0000259" key="13">
    <source>
        <dbReference type="Pfam" id="PF02872"/>
    </source>
</evidence>
<evidence type="ECO:0000256" key="4">
    <source>
        <dbReference type="ARBA" id="ARBA00004196"/>
    </source>
</evidence>
<feature type="domain" description="Calcineurin-like phosphoesterase" evidence="12">
    <location>
        <begin position="45"/>
        <end position="290"/>
    </location>
</feature>
<gene>
    <name evidence="14" type="ORF">BDK92_7742</name>
</gene>